<feature type="compositionally biased region" description="Low complexity" evidence="8">
    <location>
        <begin position="36"/>
        <end position="52"/>
    </location>
</feature>
<feature type="domain" description="Type II secretion system protein GspF" evidence="10">
    <location>
        <begin position="227"/>
        <end position="351"/>
    </location>
</feature>
<feature type="transmembrane region" description="Helical" evidence="9">
    <location>
        <begin position="431"/>
        <end position="456"/>
    </location>
</feature>
<keyword evidence="4" id="KW-0997">Cell inner membrane</keyword>
<evidence type="ECO:0000256" key="8">
    <source>
        <dbReference type="SAM" id="MobiDB-lite"/>
    </source>
</evidence>
<proteinExistence type="inferred from homology"/>
<name>A0ABP8HZ78_9BURK</name>
<protein>
    <recommendedName>
        <fullName evidence="14">Type II secretion system F family protein</fullName>
    </recommendedName>
</protein>
<dbReference type="Gene3D" id="1.20.81.30">
    <property type="entry name" value="Type II secretion system (T2SS), domain F"/>
    <property type="match status" value="2"/>
</dbReference>
<evidence type="ECO:0000259" key="10">
    <source>
        <dbReference type="Pfam" id="PF00482"/>
    </source>
</evidence>
<evidence type="ECO:0008006" key="14">
    <source>
        <dbReference type="Google" id="ProtNLM"/>
    </source>
</evidence>
<dbReference type="Pfam" id="PF00482">
    <property type="entry name" value="T2SSF"/>
    <property type="match status" value="2"/>
</dbReference>
<dbReference type="RefSeq" id="WP_345539291.1">
    <property type="nucleotide sequence ID" value="NZ_BAABGJ010000056.1"/>
</dbReference>
<evidence type="ECO:0000313" key="12">
    <source>
        <dbReference type="EMBL" id="GAA4347993.1"/>
    </source>
</evidence>
<comment type="similarity">
    <text evidence="2">Belongs to the GSP F family.</text>
</comment>
<dbReference type="SUPFAM" id="SSF54001">
    <property type="entry name" value="Cysteine proteinases"/>
    <property type="match status" value="1"/>
</dbReference>
<keyword evidence="5 9" id="KW-0812">Transmembrane</keyword>
<evidence type="ECO:0000256" key="5">
    <source>
        <dbReference type="ARBA" id="ARBA00022692"/>
    </source>
</evidence>
<evidence type="ECO:0000259" key="11">
    <source>
        <dbReference type="Pfam" id="PF01841"/>
    </source>
</evidence>
<feature type="compositionally biased region" description="Basic and acidic residues" evidence="8">
    <location>
        <begin position="22"/>
        <end position="34"/>
    </location>
</feature>
<evidence type="ECO:0000256" key="2">
    <source>
        <dbReference type="ARBA" id="ARBA00005745"/>
    </source>
</evidence>
<dbReference type="PANTHER" id="PTHR30012:SF7">
    <property type="entry name" value="PROTEIN TRANSPORT PROTEIN HOFC HOMOLOG"/>
    <property type="match status" value="1"/>
</dbReference>
<organism evidence="12 13">
    <name type="scientific">Variovorax defluvii</name>
    <dbReference type="NCBI Taxonomy" id="913761"/>
    <lineage>
        <taxon>Bacteria</taxon>
        <taxon>Pseudomonadati</taxon>
        <taxon>Pseudomonadota</taxon>
        <taxon>Betaproteobacteria</taxon>
        <taxon>Burkholderiales</taxon>
        <taxon>Comamonadaceae</taxon>
        <taxon>Variovorax</taxon>
    </lineage>
</organism>
<reference evidence="13" key="1">
    <citation type="journal article" date="2019" name="Int. J. Syst. Evol. Microbiol.">
        <title>The Global Catalogue of Microorganisms (GCM) 10K type strain sequencing project: providing services to taxonomists for standard genome sequencing and annotation.</title>
        <authorList>
            <consortium name="The Broad Institute Genomics Platform"/>
            <consortium name="The Broad Institute Genome Sequencing Center for Infectious Disease"/>
            <person name="Wu L."/>
            <person name="Ma J."/>
        </authorList>
    </citation>
    <scope>NUCLEOTIDE SEQUENCE [LARGE SCALE GENOMIC DNA]</scope>
    <source>
        <strain evidence="13">JCM 17804</strain>
    </source>
</reference>
<accession>A0ABP8HZ78</accession>
<dbReference type="EMBL" id="BAABGJ010000056">
    <property type="protein sequence ID" value="GAA4347993.1"/>
    <property type="molecule type" value="Genomic_DNA"/>
</dbReference>
<evidence type="ECO:0000256" key="6">
    <source>
        <dbReference type="ARBA" id="ARBA00022989"/>
    </source>
</evidence>
<evidence type="ECO:0000256" key="4">
    <source>
        <dbReference type="ARBA" id="ARBA00022519"/>
    </source>
</evidence>
<feature type="compositionally biased region" description="Polar residues" evidence="8">
    <location>
        <begin position="1"/>
        <end position="10"/>
    </location>
</feature>
<dbReference type="InterPro" id="IPR038765">
    <property type="entry name" value="Papain-like_cys_pep_sf"/>
</dbReference>
<dbReference type="PRINTS" id="PR00812">
    <property type="entry name" value="BCTERIALGSPF"/>
</dbReference>
<evidence type="ECO:0000256" key="7">
    <source>
        <dbReference type="ARBA" id="ARBA00023136"/>
    </source>
</evidence>
<feature type="transmembrane region" description="Helical" evidence="9">
    <location>
        <begin position="329"/>
        <end position="351"/>
    </location>
</feature>
<dbReference type="Gene3D" id="3.10.620.30">
    <property type="match status" value="1"/>
</dbReference>
<dbReference type="InterPro" id="IPR003004">
    <property type="entry name" value="GspF/PilC"/>
</dbReference>
<keyword evidence="7 9" id="KW-0472">Membrane</keyword>
<evidence type="ECO:0000256" key="3">
    <source>
        <dbReference type="ARBA" id="ARBA00022475"/>
    </source>
</evidence>
<dbReference type="InterPro" id="IPR018076">
    <property type="entry name" value="T2SS_GspF_dom"/>
</dbReference>
<evidence type="ECO:0000256" key="9">
    <source>
        <dbReference type="SAM" id="Phobius"/>
    </source>
</evidence>
<feature type="domain" description="Type II secretion system protein GspF" evidence="10">
    <location>
        <begin position="431"/>
        <end position="552"/>
    </location>
</feature>
<evidence type="ECO:0000256" key="1">
    <source>
        <dbReference type="ARBA" id="ARBA00004429"/>
    </source>
</evidence>
<dbReference type="Proteomes" id="UP001500975">
    <property type="component" value="Unassembled WGS sequence"/>
</dbReference>
<gene>
    <name evidence="12" type="ORF">GCM10023165_33370</name>
</gene>
<comment type="caution">
    <text evidence="12">The sequence shown here is derived from an EMBL/GenBank/DDBJ whole genome shotgun (WGS) entry which is preliminary data.</text>
</comment>
<dbReference type="InterPro" id="IPR002931">
    <property type="entry name" value="Transglutaminase-like"/>
</dbReference>
<feature type="region of interest" description="Disordered" evidence="8">
    <location>
        <begin position="1"/>
        <end position="52"/>
    </location>
</feature>
<keyword evidence="3" id="KW-1003">Cell membrane</keyword>
<dbReference type="InterPro" id="IPR042094">
    <property type="entry name" value="T2SS_GspF_sf"/>
</dbReference>
<evidence type="ECO:0000313" key="13">
    <source>
        <dbReference type="Proteomes" id="UP001500975"/>
    </source>
</evidence>
<feature type="domain" description="Transglutaminase-like" evidence="11">
    <location>
        <begin position="128"/>
        <end position="191"/>
    </location>
</feature>
<dbReference type="PANTHER" id="PTHR30012">
    <property type="entry name" value="GENERAL SECRETION PATHWAY PROTEIN"/>
    <property type="match status" value="1"/>
</dbReference>
<comment type="subcellular location">
    <subcellularLocation>
        <location evidence="1">Cell inner membrane</location>
        <topology evidence="1">Multi-pass membrane protein</topology>
    </subcellularLocation>
</comment>
<dbReference type="Pfam" id="PF01841">
    <property type="entry name" value="Transglut_core"/>
    <property type="match status" value="1"/>
</dbReference>
<keyword evidence="6 9" id="KW-1133">Transmembrane helix</keyword>
<feature type="transmembrane region" description="Helical" evidence="9">
    <location>
        <begin position="534"/>
        <end position="553"/>
    </location>
</feature>
<keyword evidence="13" id="KW-1185">Reference proteome</keyword>
<sequence>MSFTSGQPALNYQPADLPSTKDPVRREAVKDGAKESGISARGAGTTATTSTTEFAPAPGVLRANMAPVTFDDAERVLSSRVLPANVNQGITATRTTTTSKLSTRGAKISGDASPLGPASITELARSLRNHPDLIYQYVRNNVEYYPVFGIQKGALGAVLDNQATAHDQASLMVQLLRASNIEANYVRGIVKLSAAQLGDGLFGAPSTFAARFRPGREGGGSFDLALFAHELSSLLDAGLSLIEILETLAEREQRHARAGQVLGELVRRMQEGQAFSTALRMYPSIFPELFVASIAASEHTGELADALQRYLRYHDQLGAIRRKIVSASLYPAMLCVVGSAVALFLLCFLVPRFSRVYEGMEERLPLASRWLMQWGGFASAHWAPIVAVSIAACGAALVAAAQPGVRGRLGAALQRMRWIGERLRLLQMSRFYRSLGLLLSGGIPVTKALGMAQALLPPSLRGAAGAATLEVKQGRALSDALQSAALTTSVALRLLRAGERNGQMAQMLEQAAAFHDAEMAHWIDRFTRLFEPTLMLVIGLAIGGIVILLYLPIFELAGNLQ</sequence>